<dbReference type="InterPro" id="IPR036866">
    <property type="entry name" value="RibonucZ/Hydroxyglut_hydro"/>
</dbReference>
<evidence type="ECO:0000313" key="2">
    <source>
        <dbReference type="Proteomes" id="UP000492821"/>
    </source>
</evidence>
<name>A0A7E4VES9_PANRE</name>
<dbReference type="Gene3D" id="3.60.15.10">
    <property type="entry name" value="Ribonuclease Z/Hydroxyacylglutathione hydrolase-like"/>
    <property type="match status" value="1"/>
</dbReference>
<dbReference type="PANTHER" id="PTHR42951:SF4">
    <property type="entry name" value="ACYL-COENZYME A THIOESTERASE MBLAC2"/>
    <property type="match status" value="1"/>
</dbReference>
<dbReference type="SUPFAM" id="SSF56281">
    <property type="entry name" value="Metallo-hydrolase/oxidoreductase"/>
    <property type="match status" value="1"/>
</dbReference>
<dbReference type="Proteomes" id="UP000492821">
    <property type="component" value="Unassembled WGS sequence"/>
</dbReference>
<organism evidence="2 3">
    <name type="scientific">Panagrellus redivivus</name>
    <name type="common">Microworm</name>
    <dbReference type="NCBI Taxonomy" id="6233"/>
    <lineage>
        <taxon>Eukaryota</taxon>
        <taxon>Metazoa</taxon>
        <taxon>Ecdysozoa</taxon>
        <taxon>Nematoda</taxon>
        <taxon>Chromadorea</taxon>
        <taxon>Rhabditida</taxon>
        <taxon>Tylenchina</taxon>
        <taxon>Panagrolaimomorpha</taxon>
        <taxon>Panagrolaimoidea</taxon>
        <taxon>Panagrolaimidae</taxon>
        <taxon>Panagrellus</taxon>
    </lineage>
</organism>
<sequence length="300" mass="33747">MSSTSQTHYTVEKLSPFVHCIREVSTNLLMYLIVGDERAVLIDTGSGSGNLYDFIQNQRLLPAKMKLLVINSHNHAEQTGANYQFSANGKAGKSHCVEDLCASGADRKYTLKLDSTFDWQVKPYKITRWLKHGEVVKLGKNANITVHYGPGHTPDATFLVFAADNRLFIGDTFHQFDEILLTYERSSIKQLIQTIGSILKVINESDKPREMRFSASKTDSNSPCLPMLKNYQRFLFSIVAGVQKEIPLRIDEHEGSRFESRDKLMKVVLSRNLMAQLKLARTARDDSSVQSSPAESNSTL</sequence>
<dbReference type="PANTHER" id="PTHR42951">
    <property type="entry name" value="METALLO-BETA-LACTAMASE DOMAIN-CONTAINING"/>
    <property type="match status" value="1"/>
</dbReference>
<dbReference type="Pfam" id="PF00753">
    <property type="entry name" value="Lactamase_B"/>
    <property type="match status" value="1"/>
</dbReference>
<dbReference type="WBParaSite" id="Pan_g20040.t1">
    <property type="protein sequence ID" value="Pan_g20040.t1"/>
    <property type="gene ID" value="Pan_g20040"/>
</dbReference>
<dbReference type="SMART" id="SM00849">
    <property type="entry name" value="Lactamase_B"/>
    <property type="match status" value="1"/>
</dbReference>
<proteinExistence type="predicted"/>
<dbReference type="InterPro" id="IPR001279">
    <property type="entry name" value="Metallo-B-lactamas"/>
</dbReference>
<dbReference type="InterPro" id="IPR050855">
    <property type="entry name" value="NDM-1-like"/>
</dbReference>
<accession>A0A7E4VES9</accession>
<evidence type="ECO:0000259" key="1">
    <source>
        <dbReference type="SMART" id="SM00849"/>
    </source>
</evidence>
<keyword evidence="2" id="KW-1185">Reference proteome</keyword>
<feature type="domain" description="Metallo-beta-lactamase" evidence="1">
    <location>
        <begin position="27"/>
        <end position="206"/>
    </location>
</feature>
<dbReference type="AlphaFoldDB" id="A0A7E4VES9"/>
<reference evidence="3" key="2">
    <citation type="submission" date="2020-10" db="UniProtKB">
        <authorList>
            <consortium name="WormBaseParasite"/>
        </authorList>
    </citation>
    <scope>IDENTIFICATION</scope>
</reference>
<protein>
    <submittedName>
        <fullName evidence="3">Lactamase_B domain-containing protein</fullName>
    </submittedName>
</protein>
<reference evidence="2" key="1">
    <citation type="journal article" date="2013" name="Genetics">
        <title>The draft genome and transcriptome of Panagrellus redivivus are shaped by the harsh demands of a free-living lifestyle.</title>
        <authorList>
            <person name="Srinivasan J."/>
            <person name="Dillman A.R."/>
            <person name="Macchietto M.G."/>
            <person name="Heikkinen L."/>
            <person name="Lakso M."/>
            <person name="Fracchia K.M."/>
            <person name="Antoshechkin I."/>
            <person name="Mortazavi A."/>
            <person name="Wong G."/>
            <person name="Sternberg P.W."/>
        </authorList>
    </citation>
    <scope>NUCLEOTIDE SEQUENCE [LARGE SCALE GENOMIC DNA]</scope>
    <source>
        <strain evidence="2">MT8872</strain>
    </source>
</reference>
<evidence type="ECO:0000313" key="3">
    <source>
        <dbReference type="WBParaSite" id="Pan_g20040.t1"/>
    </source>
</evidence>